<organism evidence="1 2">
    <name type="scientific">Raoultella ornithinolytica</name>
    <name type="common">Klebsiella ornithinolytica</name>
    <dbReference type="NCBI Taxonomy" id="54291"/>
    <lineage>
        <taxon>Bacteria</taxon>
        <taxon>Pseudomonadati</taxon>
        <taxon>Pseudomonadota</taxon>
        <taxon>Gammaproteobacteria</taxon>
        <taxon>Enterobacterales</taxon>
        <taxon>Enterobacteriaceae</taxon>
        <taxon>Klebsiella/Raoultella group</taxon>
        <taxon>Raoultella</taxon>
    </lineage>
</organism>
<evidence type="ECO:0000313" key="1">
    <source>
        <dbReference type="EMBL" id="TCQ74038.1"/>
    </source>
</evidence>
<accession>A0ABD7QK29</accession>
<name>A0ABD7QK29_RAOOR</name>
<sequence>MPEASELYLLPKRENNWHLNNVVDELRHVRQAWRDEHSKNNYRNKRSLPS</sequence>
<dbReference type="AlphaFoldDB" id="A0ABD7QK29"/>
<proteinExistence type="predicted"/>
<dbReference type="EMBL" id="SLYQ01000003">
    <property type="protein sequence ID" value="TCQ74038.1"/>
    <property type="molecule type" value="Genomic_DNA"/>
</dbReference>
<evidence type="ECO:0000313" key="2">
    <source>
        <dbReference type="Proteomes" id="UP000295263"/>
    </source>
</evidence>
<dbReference type="RefSeq" id="WP_228709922.1">
    <property type="nucleotide sequence ID" value="NZ_SLYQ01000003.1"/>
</dbReference>
<gene>
    <name evidence="1" type="ORF">EC841_103217</name>
</gene>
<reference evidence="1 2" key="1">
    <citation type="submission" date="2019-03" db="EMBL/GenBank/DDBJ databases">
        <title>Genomic analyses of the natural microbiome of Caenorhabditis elegans.</title>
        <authorList>
            <person name="Samuel B."/>
        </authorList>
    </citation>
    <scope>NUCLEOTIDE SEQUENCE [LARGE SCALE GENOMIC DNA]</scope>
    <source>
        <strain evidence="1 2">JUb54</strain>
    </source>
</reference>
<comment type="caution">
    <text evidence="1">The sequence shown here is derived from an EMBL/GenBank/DDBJ whole genome shotgun (WGS) entry which is preliminary data.</text>
</comment>
<protein>
    <submittedName>
        <fullName evidence="1">Uncharacterized protein</fullName>
    </submittedName>
</protein>
<dbReference type="Proteomes" id="UP000295263">
    <property type="component" value="Unassembled WGS sequence"/>
</dbReference>